<evidence type="ECO:0000256" key="1">
    <source>
        <dbReference type="ARBA" id="ARBA00008324"/>
    </source>
</evidence>
<dbReference type="AlphaFoldDB" id="A0A455SM97"/>
<proteinExistence type="inferred from homology"/>
<evidence type="ECO:0000313" key="4">
    <source>
        <dbReference type="EMBL" id="BBH89497.1"/>
    </source>
</evidence>
<dbReference type="PANTHER" id="PTHR43240">
    <property type="entry name" value="1,4-DIHYDROXY-2-NAPHTHOYL-COA THIOESTERASE 1"/>
    <property type="match status" value="1"/>
</dbReference>
<dbReference type="NCBIfam" id="TIGR00369">
    <property type="entry name" value="unchar_dom_1"/>
    <property type="match status" value="1"/>
</dbReference>
<dbReference type="SUPFAM" id="SSF54637">
    <property type="entry name" value="Thioesterase/thiol ester dehydrase-isomerase"/>
    <property type="match status" value="1"/>
</dbReference>
<accession>A0A455SM97</accession>
<evidence type="ECO:0000256" key="2">
    <source>
        <dbReference type="ARBA" id="ARBA00022801"/>
    </source>
</evidence>
<reference evidence="4" key="1">
    <citation type="submission" date="2018-12" db="EMBL/GenBank/DDBJ databases">
        <title>Novel natural products biosynthetic potential of the class Ktedonobacteria.</title>
        <authorList>
            <person name="Zheng Y."/>
            <person name="Saitou A."/>
            <person name="Wang C.M."/>
            <person name="Toyoda A."/>
            <person name="Minakuchi Y."/>
            <person name="Sekiguchi Y."/>
            <person name="Ueda K."/>
            <person name="Takano H."/>
            <person name="Sakai Y."/>
            <person name="Yokota A."/>
            <person name="Yabe S."/>
        </authorList>
    </citation>
    <scope>NUCLEOTIDE SEQUENCE</scope>
    <source>
        <strain evidence="4">COM3</strain>
    </source>
</reference>
<comment type="similarity">
    <text evidence="1">Belongs to the thioesterase PaaI family.</text>
</comment>
<dbReference type="InterPro" id="IPR029069">
    <property type="entry name" value="HotDog_dom_sf"/>
</dbReference>
<dbReference type="CDD" id="cd03443">
    <property type="entry name" value="PaaI_thioesterase"/>
    <property type="match status" value="1"/>
</dbReference>
<keyword evidence="2" id="KW-0378">Hydrolase</keyword>
<protein>
    <submittedName>
        <fullName evidence="4">Thioesterase</fullName>
    </submittedName>
</protein>
<dbReference type="InterPro" id="IPR003736">
    <property type="entry name" value="PAAI_dom"/>
</dbReference>
<dbReference type="Pfam" id="PF03061">
    <property type="entry name" value="4HBT"/>
    <property type="match status" value="1"/>
</dbReference>
<dbReference type="GO" id="GO:0005829">
    <property type="term" value="C:cytosol"/>
    <property type="evidence" value="ECO:0007669"/>
    <property type="project" value="TreeGrafter"/>
</dbReference>
<gene>
    <name evidence="4" type="ORF">KTC_42480</name>
</gene>
<dbReference type="GO" id="GO:0061522">
    <property type="term" value="F:1,4-dihydroxy-2-naphthoyl-CoA thioesterase activity"/>
    <property type="evidence" value="ECO:0007669"/>
    <property type="project" value="TreeGrafter"/>
</dbReference>
<name>A0A455SM97_9CHLR</name>
<dbReference type="Gene3D" id="3.10.129.10">
    <property type="entry name" value="Hotdog Thioesterase"/>
    <property type="match status" value="1"/>
</dbReference>
<dbReference type="EMBL" id="AP019376">
    <property type="protein sequence ID" value="BBH89497.1"/>
    <property type="molecule type" value="Genomic_DNA"/>
</dbReference>
<dbReference type="PANTHER" id="PTHR43240:SF5">
    <property type="entry name" value="1,4-DIHYDROXY-2-NAPHTHOYL-COA THIOESTERASE 1"/>
    <property type="match status" value="1"/>
</dbReference>
<feature type="domain" description="Thioesterase" evidence="3">
    <location>
        <begin position="51"/>
        <end position="128"/>
    </location>
</feature>
<dbReference type="InterPro" id="IPR006683">
    <property type="entry name" value="Thioestr_dom"/>
</dbReference>
<organism evidence="4">
    <name type="scientific">Thermosporothrix sp. COM3</name>
    <dbReference type="NCBI Taxonomy" id="2490863"/>
    <lineage>
        <taxon>Bacteria</taxon>
        <taxon>Bacillati</taxon>
        <taxon>Chloroflexota</taxon>
        <taxon>Ktedonobacteria</taxon>
        <taxon>Ktedonobacterales</taxon>
        <taxon>Thermosporotrichaceae</taxon>
        <taxon>Thermosporothrix</taxon>
    </lineage>
</organism>
<sequence length="150" mass="16713">MEFTQEEIIERINSSRAGSVWEVLDIKLVVAEKQRVVGTMPIGPNQRQQLGYLHGGVSVVLAESLASFGSVLNIDNRRQMAFGLEINANHIRAKRDGMLTGTAIPLHLGRTTHVWEVKITDEQEKLICVSRCTIAIVNRPPENDNILTVE</sequence>
<evidence type="ECO:0000259" key="3">
    <source>
        <dbReference type="Pfam" id="PF03061"/>
    </source>
</evidence>